<proteinExistence type="inferred from homology"/>
<reference evidence="5" key="1">
    <citation type="journal article" date="2021" name="Nat. Commun.">
        <title>Genomic analyses provide insights into spinach domestication and the genetic basis of agronomic traits.</title>
        <authorList>
            <person name="Cai X."/>
            <person name="Sun X."/>
            <person name="Xu C."/>
            <person name="Sun H."/>
            <person name="Wang X."/>
            <person name="Ge C."/>
            <person name="Zhang Z."/>
            <person name="Wang Q."/>
            <person name="Fei Z."/>
            <person name="Jiao C."/>
            <person name="Wang Q."/>
        </authorList>
    </citation>
    <scope>NUCLEOTIDE SEQUENCE [LARGE SCALE GENOMIC DNA]</scope>
    <source>
        <strain evidence="5">cv. Varoflay</strain>
    </source>
</reference>
<dbReference type="Proteomes" id="UP000813463">
    <property type="component" value="Chromosome 5"/>
</dbReference>
<dbReference type="InterPro" id="IPR001220">
    <property type="entry name" value="Legume_lectin_dom"/>
</dbReference>
<dbReference type="PANTHER" id="PTHR32401:SF16">
    <property type="entry name" value="CONCANAVALIN A-LIKE LECTIN FAMILY PROTEIN"/>
    <property type="match status" value="1"/>
</dbReference>
<dbReference type="Pfam" id="PF00139">
    <property type="entry name" value="Lectin_legB"/>
    <property type="match status" value="1"/>
</dbReference>
<keyword evidence="3" id="KW-0472">Membrane</keyword>
<evidence type="ECO:0000256" key="2">
    <source>
        <dbReference type="ARBA" id="ARBA00022734"/>
    </source>
</evidence>
<reference evidence="6" key="2">
    <citation type="submission" date="2025-08" db="UniProtKB">
        <authorList>
            <consortium name="RefSeq"/>
        </authorList>
    </citation>
    <scope>IDENTIFICATION</scope>
    <source>
        <tissue evidence="6">Leaf</tissue>
    </source>
</reference>
<dbReference type="RefSeq" id="XP_021865499.1">
    <property type="nucleotide sequence ID" value="XM_022009807.2"/>
</dbReference>
<dbReference type="OrthoDB" id="2019747at2759"/>
<feature type="transmembrane region" description="Helical" evidence="3">
    <location>
        <begin position="6"/>
        <end position="27"/>
    </location>
</feature>
<evidence type="ECO:0000256" key="3">
    <source>
        <dbReference type="SAM" id="Phobius"/>
    </source>
</evidence>
<evidence type="ECO:0000313" key="5">
    <source>
        <dbReference type="Proteomes" id="UP000813463"/>
    </source>
</evidence>
<dbReference type="PANTHER" id="PTHR32401">
    <property type="entry name" value="CONCANAVALIN A-LIKE LECTIN FAMILY PROTEIN"/>
    <property type="match status" value="1"/>
</dbReference>
<keyword evidence="5" id="KW-1185">Reference proteome</keyword>
<evidence type="ECO:0000256" key="1">
    <source>
        <dbReference type="ARBA" id="ARBA00007606"/>
    </source>
</evidence>
<comment type="similarity">
    <text evidence="1">Belongs to the leguminous lectin family.</text>
</comment>
<dbReference type="GeneID" id="110804247"/>
<evidence type="ECO:0000313" key="6">
    <source>
        <dbReference type="RefSeq" id="XP_021865499.1"/>
    </source>
</evidence>
<protein>
    <submittedName>
        <fullName evidence="6">Lectin-like protein At3g16530</fullName>
    </submittedName>
</protein>
<keyword evidence="3" id="KW-1133">Transmembrane helix</keyword>
<name>A0A9R0JCP7_SPIOL</name>
<dbReference type="GO" id="GO:0030246">
    <property type="term" value="F:carbohydrate binding"/>
    <property type="evidence" value="ECO:0007669"/>
    <property type="project" value="UniProtKB-KW"/>
</dbReference>
<feature type="domain" description="Legume lectin" evidence="4">
    <location>
        <begin position="33"/>
        <end position="274"/>
    </location>
</feature>
<feature type="transmembrane region" description="Helical" evidence="3">
    <location>
        <begin position="301"/>
        <end position="326"/>
    </location>
</feature>
<dbReference type="InterPro" id="IPR050258">
    <property type="entry name" value="Leguminous_Lectin"/>
</dbReference>
<dbReference type="SUPFAM" id="SSF49899">
    <property type="entry name" value="Concanavalin A-like lectins/glucanases"/>
    <property type="match status" value="1"/>
</dbReference>
<evidence type="ECO:0000259" key="4">
    <source>
        <dbReference type="Pfam" id="PF00139"/>
    </source>
</evidence>
<dbReference type="InterPro" id="IPR013320">
    <property type="entry name" value="ConA-like_dom_sf"/>
</dbReference>
<dbReference type="KEGG" id="soe:110804247"/>
<dbReference type="CDD" id="cd06899">
    <property type="entry name" value="lectin_legume_LecRK_Arcelin_ConA"/>
    <property type="match status" value="1"/>
</dbReference>
<organism evidence="5 6">
    <name type="scientific">Spinacia oleracea</name>
    <name type="common">Spinach</name>
    <dbReference type="NCBI Taxonomy" id="3562"/>
    <lineage>
        <taxon>Eukaryota</taxon>
        <taxon>Viridiplantae</taxon>
        <taxon>Streptophyta</taxon>
        <taxon>Embryophyta</taxon>
        <taxon>Tracheophyta</taxon>
        <taxon>Spermatophyta</taxon>
        <taxon>Magnoliopsida</taxon>
        <taxon>eudicotyledons</taxon>
        <taxon>Gunneridae</taxon>
        <taxon>Pentapetalae</taxon>
        <taxon>Caryophyllales</taxon>
        <taxon>Chenopodiaceae</taxon>
        <taxon>Chenopodioideae</taxon>
        <taxon>Anserineae</taxon>
        <taxon>Spinacia</taxon>
    </lineage>
</organism>
<gene>
    <name evidence="6" type="primary">LOC110804247</name>
</gene>
<dbReference type="AlphaFoldDB" id="A0A9R0JCP7"/>
<keyword evidence="2" id="KW-0430">Lectin</keyword>
<keyword evidence="3" id="KW-0812">Transmembrane</keyword>
<dbReference type="Gene3D" id="2.60.120.200">
    <property type="match status" value="1"/>
</dbReference>
<accession>A0A9R0JCP7</accession>
<sequence length="364" mass="40426">MATNYIFRYYFVIVSFFCFIMGSDVFAESSSSASFGFKDFGKNSKFLGSEIGFYGDAKLNENGSFVGITQSRNYSAGRVMYRRPVKLMGRNGSRKFSFGTYFTFSLSSENGDGIVFVMLPNGFSSSGYNGKLFGLSNELIEKKDRAFFAVEIDTKIDSEFGDLDDNHVGVNVGSLVSIKVTNGSDLKLGLNSGKKLQCWIDYEASSKRIEVRMSELGKERAVSPLLSCPIDLSEMFKEEEVYLGLSSSNANSTQVCKLYSWSFKVREVPYWMHSHPLDPKTGGKDVEPVIVEQKSDCKIKVITALILGTACGALGAYTAMFIWSVLVSKKPVVPEELMVKPMMYDYDKVHVVAVDKSDGKICKK</sequence>